<gene>
    <name evidence="2" type="ORF">Glove_428g125</name>
</gene>
<dbReference type="Proteomes" id="UP000266861">
    <property type="component" value="Unassembled WGS sequence"/>
</dbReference>
<comment type="caution">
    <text evidence="2">The sequence shown here is derived from an EMBL/GenBank/DDBJ whole genome shotgun (WGS) entry which is preliminary data.</text>
</comment>
<dbReference type="OrthoDB" id="2419021at2759"/>
<evidence type="ECO:0000259" key="1">
    <source>
        <dbReference type="Pfam" id="PF14311"/>
    </source>
</evidence>
<dbReference type="EMBL" id="PQFF01000379">
    <property type="protein sequence ID" value="RHZ54282.1"/>
    <property type="molecule type" value="Genomic_DNA"/>
</dbReference>
<name>A0A397GTC6_9GLOM</name>
<keyword evidence="3" id="KW-1185">Reference proteome</keyword>
<organism evidence="2 3">
    <name type="scientific">Diversispora epigaea</name>
    <dbReference type="NCBI Taxonomy" id="1348612"/>
    <lineage>
        <taxon>Eukaryota</taxon>
        <taxon>Fungi</taxon>
        <taxon>Fungi incertae sedis</taxon>
        <taxon>Mucoromycota</taxon>
        <taxon>Glomeromycotina</taxon>
        <taxon>Glomeromycetes</taxon>
        <taxon>Diversisporales</taxon>
        <taxon>Diversisporaceae</taxon>
        <taxon>Diversispora</taxon>
    </lineage>
</organism>
<evidence type="ECO:0000313" key="3">
    <source>
        <dbReference type="Proteomes" id="UP000266861"/>
    </source>
</evidence>
<reference evidence="2 3" key="1">
    <citation type="submission" date="2018-08" db="EMBL/GenBank/DDBJ databases">
        <title>Genome and evolution of the arbuscular mycorrhizal fungus Diversispora epigaea (formerly Glomus versiforme) and its bacterial endosymbionts.</title>
        <authorList>
            <person name="Sun X."/>
            <person name="Fei Z."/>
            <person name="Harrison M."/>
        </authorList>
    </citation>
    <scope>NUCLEOTIDE SEQUENCE [LARGE SCALE GENOMIC DNA]</scope>
    <source>
        <strain evidence="2 3">IT104</strain>
    </source>
</reference>
<evidence type="ECO:0000313" key="2">
    <source>
        <dbReference type="EMBL" id="RHZ54282.1"/>
    </source>
</evidence>
<sequence length="260" mass="30154">MKKISLNTACEIAIKRGGLCLSTEYINGKSHLRWKCVKGHEWEATLSNIKYQNTWCPYCAGQAKNTLDIAKMIAINKGGECISNEYINGSSHLRWKCAKGHEWSATLQNVKNKGSWCAMCVGQNRTIEYIQHLARKQNGNCLSNSYKDAHSKLIWNCSKGHVWKATFASIKYHGSWCPYCSNKYLRENLCREIITNILDHHHLKIADPIFLNPSNTRGQQHEKYTKFFHRGDPDNFIKQQERDQLKKELCEENWIVLRYV</sequence>
<feature type="domain" description="Treble clef zinc finger" evidence="1">
    <location>
        <begin position="32"/>
        <end position="61"/>
    </location>
</feature>
<proteinExistence type="predicted"/>
<protein>
    <recommendedName>
        <fullName evidence="1">Treble clef zinc finger domain-containing protein</fullName>
    </recommendedName>
</protein>
<dbReference type="InterPro" id="IPR025487">
    <property type="entry name" value="DUF4379"/>
</dbReference>
<dbReference type="Pfam" id="PF14311">
    <property type="entry name" value="DUF4379"/>
    <property type="match status" value="1"/>
</dbReference>
<accession>A0A397GTC6</accession>
<dbReference type="AlphaFoldDB" id="A0A397GTC6"/>